<evidence type="ECO:0000313" key="1">
    <source>
        <dbReference type="EMBL" id="KAH7446044.1"/>
    </source>
</evidence>
<dbReference type="EMBL" id="CM035406">
    <property type="protein sequence ID" value="KAH7446044.1"/>
    <property type="molecule type" value="Genomic_DNA"/>
</dbReference>
<keyword evidence="2" id="KW-1185">Reference proteome</keyword>
<organism evidence="1 2">
    <name type="scientific">Ceratopteris richardii</name>
    <name type="common">Triangle waterfern</name>
    <dbReference type="NCBI Taxonomy" id="49495"/>
    <lineage>
        <taxon>Eukaryota</taxon>
        <taxon>Viridiplantae</taxon>
        <taxon>Streptophyta</taxon>
        <taxon>Embryophyta</taxon>
        <taxon>Tracheophyta</taxon>
        <taxon>Polypodiopsida</taxon>
        <taxon>Polypodiidae</taxon>
        <taxon>Polypodiales</taxon>
        <taxon>Pteridineae</taxon>
        <taxon>Pteridaceae</taxon>
        <taxon>Parkerioideae</taxon>
        <taxon>Ceratopteris</taxon>
    </lineage>
</organism>
<reference evidence="1" key="1">
    <citation type="submission" date="2021-08" db="EMBL/GenBank/DDBJ databases">
        <title>WGS assembly of Ceratopteris richardii.</title>
        <authorList>
            <person name="Marchant D.B."/>
            <person name="Chen G."/>
            <person name="Jenkins J."/>
            <person name="Shu S."/>
            <person name="Leebens-Mack J."/>
            <person name="Grimwood J."/>
            <person name="Schmutz J."/>
            <person name="Soltis P."/>
            <person name="Soltis D."/>
            <person name="Chen Z.-H."/>
        </authorList>
    </citation>
    <scope>NUCLEOTIDE SEQUENCE</scope>
    <source>
        <strain evidence="1">Whitten #5841</strain>
        <tissue evidence="1">Leaf</tissue>
    </source>
</reference>
<proteinExistence type="predicted"/>
<comment type="caution">
    <text evidence="1">The sequence shown here is derived from an EMBL/GenBank/DDBJ whole genome shotgun (WGS) entry which is preliminary data.</text>
</comment>
<sequence>MPPVLACLRNCRIHTIMRERERDFVRGGGSGTRRLFTVSIKKTANTEIGSVSRERQRGERERERERERCRDRCCTHERVFNWFIRGHRLPSSTQVYNDNSSHVDCHKGNATHIH</sequence>
<dbReference type="AlphaFoldDB" id="A0A8T2VIX0"/>
<accession>A0A8T2VIX0</accession>
<protein>
    <submittedName>
        <fullName evidence="1">Uncharacterized protein</fullName>
    </submittedName>
</protein>
<evidence type="ECO:0000313" key="2">
    <source>
        <dbReference type="Proteomes" id="UP000825935"/>
    </source>
</evidence>
<name>A0A8T2VIX0_CERRI</name>
<dbReference type="Proteomes" id="UP000825935">
    <property type="component" value="Chromosome 1"/>
</dbReference>
<gene>
    <name evidence="1" type="ORF">KP509_01G035000</name>
</gene>